<dbReference type="SUPFAM" id="SSF103473">
    <property type="entry name" value="MFS general substrate transporter"/>
    <property type="match status" value="1"/>
</dbReference>
<keyword evidence="3 7" id="KW-0812">Transmembrane</keyword>
<reference evidence="9" key="1">
    <citation type="submission" date="2023-02" db="EMBL/GenBank/DDBJ databases">
        <title>Identification and recombinant expression of a fungal hydrolase from Papiliotrema laurentii that hydrolyzes apple cutin and clears colloidal polyester polyurethane.</title>
        <authorList>
            <consortium name="DOE Joint Genome Institute"/>
            <person name="Roman V.A."/>
            <person name="Bojanowski C."/>
            <person name="Crable B.R."/>
            <person name="Wagner D.N."/>
            <person name="Hung C.S."/>
            <person name="Nadeau L.J."/>
            <person name="Schratz L."/>
            <person name="Haridas S."/>
            <person name="Pangilinan J."/>
            <person name="Lipzen A."/>
            <person name="Na H."/>
            <person name="Yan M."/>
            <person name="Ng V."/>
            <person name="Grigoriev I.V."/>
            <person name="Spatafora J.W."/>
            <person name="Barlow D."/>
            <person name="Biffinger J."/>
            <person name="Kelley-Loughnane N."/>
            <person name="Varaljay V.A."/>
            <person name="Crookes-Goodson W.J."/>
        </authorList>
    </citation>
    <scope>NUCLEOTIDE SEQUENCE</scope>
    <source>
        <strain evidence="9">5307AH</strain>
    </source>
</reference>
<feature type="transmembrane region" description="Helical" evidence="7">
    <location>
        <begin position="269"/>
        <end position="291"/>
    </location>
</feature>
<feature type="transmembrane region" description="Helical" evidence="7">
    <location>
        <begin position="103"/>
        <end position="126"/>
    </location>
</feature>
<feature type="compositionally biased region" description="Acidic residues" evidence="6">
    <location>
        <begin position="435"/>
        <end position="445"/>
    </location>
</feature>
<dbReference type="Proteomes" id="UP001182556">
    <property type="component" value="Unassembled WGS sequence"/>
</dbReference>
<feature type="transmembrane region" description="Helical" evidence="7">
    <location>
        <begin position="543"/>
        <end position="561"/>
    </location>
</feature>
<feature type="region of interest" description="Disordered" evidence="6">
    <location>
        <begin position="1"/>
        <end position="62"/>
    </location>
</feature>
<dbReference type="PANTHER" id="PTHR23511:SF5">
    <property type="entry name" value="MAJOR FACILITATOR-TYPE TRANSPORTER HXNZ-RELATED"/>
    <property type="match status" value="1"/>
</dbReference>
<gene>
    <name evidence="9" type="ORF">DB88DRAFT_482251</name>
</gene>
<name>A0AAD9FUV1_PAPLA</name>
<dbReference type="Gene3D" id="1.20.1250.20">
    <property type="entry name" value="MFS general substrate transporter like domains"/>
    <property type="match status" value="2"/>
</dbReference>
<evidence type="ECO:0000313" key="10">
    <source>
        <dbReference type="Proteomes" id="UP001182556"/>
    </source>
</evidence>
<feature type="transmembrane region" description="Helical" evidence="7">
    <location>
        <begin position="659"/>
        <end position="678"/>
    </location>
</feature>
<feature type="transmembrane region" description="Helical" evidence="7">
    <location>
        <begin position="225"/>
        <end position="249"/>
    </location>
</feature>
<accession>A0AAD9FUV1</accession>
<feature type="transmembrane region" description="Helical" evidence="7">
    <location>
        <begin position="138"/>
        <end position="160"/>
    </location>
</feature>
<feature type="domain" description="Major facilitator superfamily (MFS) profile" evidence="8">
    <location>
        <begin position="100"/>
        <end position="682"/>
    </location>
</feature>
<proteinExistence type="predicted"/>
<evidence type="ECO:0000313" key="9">
    <source>
        <dbReference type="EMBL" id="KAK1926546.1"/>
    </source>
</evidence>
<keyword evidence="2" id="KW-0813">Transport</keyword>
<dbReference type="PROSITE" id="PS50850">
    <property type="entry name" value="MFS"/>
    <property type="match status" value="1"/>
</dbReference>
<evidence type="ECO:0000256" key="7">
    <source>
        <dbReference type="SAM" id="Phobius"/>
    </source>
</evidence>
<feature type="transmembrane region" description="Helical" evidence="7">
    <location>
        <begin position="172"/>
        <end position="204"/>
    </location>
</feature>
<dbReference type="EMBL" id="JAODAN010000002">
    <property type="protein sequence ID" value="KAK1926546.1"/>
    <property type="molecule type" value="Genomic_DNA"/>
</dbReference>
<evidence type="ECO:0000256" key="2">
    <source>
        <dbReference type="ARBA" id="ARBA00022448"/>
    </source>
</evidence>
<dbReference type="GO" id="GO:0022857">
    <property type="term" value="F:transmembrane transporter activity"/>
    <property type="evidence" value="ECO:0007669"/>
    <property type="project" value="InterPro"/>
</dbReference>
<protein>
    <submittedName>
        <fullName evidence="9">Membrane transporter</fullName>
    </submittedName>
</protein>
<dbReference type="InterPro" id="IPR011701">
    <property type="entry name" value="MFS"/>
</dbReference>
<evidence type="ECO:0000256" key="1">
    <source>
        <dbReference type="ARBA" id="ARBA00004141"/>
    </source>
</evidence>
<dbReference type="InterPro" id="IPR036259">
    <property type="entry name" value="MFS_trans_sf"/>
</dbReference>
<evidence type="ECO:0000256" key="6">
    <source>
        <dbReference type="SAM" id="MobiDB-lite"/>
    </source>
</evidence>
<sequence>MLPPPPASREGSYAYRPTRTASYAPSDARRSFEYQPVHRRRSEDNAAMRNADGMGGIDGLDGVDADDLESRLVEEEGLEGLDDERGLEETLEKLGFGAYQWRLLALCGFGWMSDNSALQCIAVILPRVQIHFNLSSQIVGLLSASTMAGMMIGAVGWGTISDILGRALPFNATLFLTAVFGIGASFSPTFPILCVWMFFLGSAVGGSMPTDGTLFLENLPHSKQYLLTLLSVFFSLGAVLSSIVSYIFLPGESCRQYDGCDIAGKENDGWRKVLLVLGCFNLLCSFARWGLFRLHESPRYLVSNGRSHEAVVVLRAIASFNDTEMDIQHADVQMGQPDHISRDTELGIRDKKDSELPSPDMIAEGERSPLPRYHLESNGSTPRLNYDAVGHGVPSAPRPQPIRTGSAFYAETPAGVHAELPHNHFEASFGRGEDLQEEDEEEEGAGDSAGLLRPKPLRRQTSRSGGVVPTKRKKGWFAWWFQWKRQLAKLFVPQWRRTVILMWIIWGAMSLGYTMFNVWLPAVLESRAKGEGDQAIRSALTEFVLYSVAGCPGSIVGAWMIQTRLGRRKSLAICTAATAISTFAFIKVSADWAVVVSSMIISAAATAMYAVLYGMTPETFGTSIRGTACGTSAALSRLTGVIAPISAGALLSVSPSLPLFASVGVFLLTAACSLALPFERVSEGKGSVFAH</sequence>
<feature type="region of interest" description="Disordered" evidence="6">
    <location>
        <begin position="432"/>
        <end position="468"/>
    </location>
</feature>
<keyword evidence="5 7" id="KW-0472">Membrane</keyword>
<feature type="compositionally biased region" description="Basic and acidic residues" evidence="6">
    <location>
        <begin position="364"/>
        <end position="375"/>
    </location>
</feature>
<keyword evidence="10" id="KW-1185">Reference proteome</keyword>
<evidence type="ECO:0000256" key="5">
    <source>
        <dbReference type="ARBA" id="ARBA00023136"/>
    </source>
</evidence>
<comment type="subcellular location">
    <subcellularLocation>
        <location evidence="1">Membrane</location>
        <topology evidence="1">Multi-pass membrane protein</topology>
    </subcellularLocation>
</comment>
<dbReference type="InterPro" id="IPR020846">
    <property type="entry name" value="MFS_dom"/>
</dbReference>
<feature type="region of interest" description="Disordered" evidence="6">
    <location>
        <begin position="347"/>
        <end position="380"/>
    </location>
</feature>
<dbReference type="Pfam" id="PF07690">
    <property type="entry name" value="MFS_1"/>
    <property type="match status" value="2"/>
</dbReference>
<organism evidence="9 10">
    <name type="scientific">Papiliotrema laurentii</name>
    <name type="common">Cryptococcus laurentii</name>
    <dbReference type="NCBI Taxonomy" id="5418"/>
    <lineage>
        <taxon>Eukaryota</taxon>
        <taxon>Fungi</taxon>
        <taxon>Dikarya</taxon>
        <taxon>Basidiomycota</taxon>
        <taxon>Agaricomycotina</taxon>
        <taxon>Tremellomycetes</taxon>
        <taxon>Tremellales</taxon>
        <taxon>Rhynchogastremaceae</taxon>
        <taxon>Papiliotrema</taxon>
    </lineage>
</organism>
<dbReference type="AlphaFoldDB" id="A0AAD9FUV1"/>
<feature type="transmembrane region" description="Helical" evidence="7">
    <location>
        <begin position="592"/>
        <end position="613"/>
    </location>
</feature>
<feature type="transmembrane region" description="Helical" evidence="7">
    <location>
        <begin position="634"/>
        <end position="653"/>
    </location>
</feature>
<keyword evidence="4 7" id="KW-1133">Transmembrane helix</keyword>
<evidence type="ECO:0000259" key="8">
    <source>
        <dbReference type="PROSITE" id="PS50850"/>
    </source>
</evidence>
<evidence type="ECO:0000256" key="3">
    <source>
        <dbReference type="ARBA" id="ARBA00022692"/>
    </source>
</evidence>
<feature type="transmembrane region" description="Helical" evidence="7">
    <location>
        <begin position="499"/>
        <end position="523"/>
    </location>
</feature>
<dbReference type="PANTHER" id="PTHR23511">
    <property type="entry name" value="SYNAPTIC VESICLE GLYCOPROTEIN 2"/>
    <property type="match status" value="1"/>
</dbReference>
<evidence type="ECO:0000256" key="4">
    <source>
        <dbReference type="ARBA" id="ARBA00022989"/>
    </source>
</evidence>
<feature type="transmembrane region" description="Helical" evidence="7">
    <location>
        <begin position="570"/>
        <end position="586"/>
    </location>
</feature>
<comment type="caution">
    <text evidence="9">The sequence shown here is derived from an EMBL/GenBank/DDBJ whole genome shotgun (WGS) entry which is preliminary data.</text>
</comment>
<dbReference type="GO" id="GO:0016020">
    <property type="term" value="C:membrane"/>
    <property type="evidence" value="ECO:0007669"/>
    <property type="project" value="UniProtKB-SubCell"/>
</dbReference>